<dbReference type="EMBL" id="DAATAH010000093">
    <property type="protein sequence ID" value="HAE7767500.1"/>
    <property type="molecule type" value="Genomic_DNA"/>
</dbReference>
<organism evidence="1">
    <name type="scientific">Salmonella enterica subsp. houtenae serovar 45:g,z51:-</name>
    <dbReference type="NCBI Taxonomy" id="1967611"/>
    <lineage>
        <taxon>Bacteria</taxon>
        <taxon>Pseudomonadati</taxon>
        <taxon>Pseudomonadota</taxon>
        <taxon>Gammaproteobacteria</taxon>
        <taxon>Enterobacterales</taxon>
        <taxon>Enterobacteriaceae</taxon>
        <taxon>Salmonella</taxon>
    </lineage>
</organism>
<dbReference type="Pfam" id="PF21852">
    <property type="entry name" value="DUF6911"/>
    <property type="match status" value="1"/>
</dbReference>
<gene>
    <name evidence="1" type="ORF">GNB58_004596</name>
</gene>
<proteinExistence type="predicted"/>
<name>A0A736RCS9_SALHO</name>
<reference evidence="1" key="2">
    <citation type="submission" date="2018-07" db="EMBL/GenBank/DDBJ databases">
        <authorList>
            <consortium name="NCBI Pathogen Detection Project"/>
        </authorList>
    </citation>
    <scope>NUCLEOTIDE SEQUENCE</scope>
    <source>
        <strain evidence="1">2584-68</strain>
    </source>
</reference>
<dbReference type="AlphaFoldDB" id="A0A736RCS9"/>
<reference evidence="1" key="1">
    <citation type="journal article" date="2018" name="Genome Biol.">
        <title>SKESA: strategic k-mer extension for scrupulous assemblies.</title>
        <authorList>
            <person name="Souvorov A."/>
            <person name="Agarwala R."/>
            <person name="Lipman D.J."/>
        </authorList>
    </citation>
    <scope>NUCLEOTIDE SEQUENCE</scope>
    <source>
        <strain evidence="1">2584-68</strain>
    </source>
</reference>
<dbReference type="InterPro" id="IPR054205">
    <property type="entry name" value="DUF6911"/>
</dbReference>
<accession>A0A736RCS9</accession>
<evidence type="ECO:0000313" key="1">
    <source>
        <dbReference type="EMBL" id="HAE7767500.1"/>
    </source>
</evidence>
<sequence>MLFSLSWTLNGVGGNCDNPLWSDVEIKVLALRNEYGTMTLDVHDNDTGPQMLQIRAEAGNYLVMLGEIVNDDYEVRTYYNKKSTTEMVCILGDYWPNNQIITDFSFVTLVVSEFFHTGNVQKKLLS</sequence>
<comment type="caution">
    <text evidence="1">The sequence shown here is derived from an EMBL/GenBank/DDBJ whole genome shotgun (WGS) entry which is preliminary data.</text>
</comment>
<protein>
    <submittedName>
        <fullName evidence="1">Uncharacterized protein</fullName>
    </submittedName>
</protein>